<keyword evidence="3" id="KW-0378">Hydrolase</keyword>
<evidence type="ECO:0000256" key="6">
    <source>
        <dbReference type="ARBA" id="ARBA00023316"/>
    </source>
</evidence>
<keyword evidence="12" id="KW-0121">Carboxypeptidase</keyword>
<evidence type="ECO:0000313" key="13">
    <source>
        <dbReference type="Proteomes" id="UP000586042"/>
    </source>
</evidence>
<keyword evidence="12" id="KW-0645">Protease</keyword>
<evidence type="ECO:0000256" key="3">
    <source>
        <dbReference type="ARBA" id="ARBA00022801"/>
    </source>
</evidence>
<sequence>MRIGGFIGSAALVLALGVVSPAPAGAVPAVSAPASALRGAVQATTRTTTTVKPKATLPAVGAKEAYVADSAGTIHFNKRETRRVPVASLVKVMTAHVVLREAQLTDTVEITAADVRHATSNGATTAALKKGEQLTVRDLLYGLMLPSGADAANALARRYGPGMTAFVAKMNAEAKRLGLADTRYTNADGLPTPAKGGYSTAVDQVKLADIALDDATFRAVVGAETHKVAKSAVHRAHTWRNTNKLLQQADGVLGVKTGFTNDAGFCLLFAGERSGREVVGVLLGDQNARRFSTAERLLDFAGEQIAGG</sequence>
<dbReference type="InterPro" id="IPR001967">
    <property type="entry name" value="Peptidase_S11_N"/>
</dbReference>
<dbReference type="PRINTS" id="PR00725">
    <property type="entry name" value="DADACBPTASE1"/>
</dbReference>
<name>A0A7Y6IGN9_9ACTN</name>
<accession>A0A7Y6IGN9</accession>
<comment type="similarity">
    <text evidence="1 9">Belongs to the peptidase S11 family.</text>
</comment>
<dbReference type="SUPFAM" id="SSF56601">
    <property type="entry name" value="beta-lactamase/transpeptidase-like"/>
    <property type="match status" value="1"/>
</dbReference>
<evidence type="ECO:0000313" key="12">
    <source>
        <dbReference type="EMBL" id="NUW36519.1"/>
    </source>
</evidence>
<feature type="binding site" evidence="8">
    <location>
        <position position="256"/>
    </location>
    <ligand>
        <name>substrate</name>
    </ligand>
</feature>
<dbReference type="InterPro" id="IPR012338">
    <property type="entry name" value="Beta-lactam/transpept-like"/>
</dbReference>
<dbReference type="EMBL" id="JABWGN010000015">
    <property type="protein sequence ID" value="NUW36519.1"/>
    <property type="molecule type" value="Genomic_DNA"/>
</dbReference>
<feature type="active site" description="Proton acceptor" evidence="7">
    <location>
        <position position="91"/>
    </location>
</feature>
<dbReference type="GO" id="GO:0009252">
    <property type="term" value="P:peptidoglycan biosynthetic process"/>
    <property type="evidence" value="ECO:0007669"/>
    <property type="project" value="UniProtKB-KW"/>
</dbReference>
<dbReference type="InterPro" id="IPR018044">
    <property type="entry name" value="Peptidase_S11"/>
</dbReference>
<evidence type="ECO:0000256" key="2">
    <source>
        <dbReference type="ARBA" id="ARBA00022729"/>
    </source>
</evidence>
<keyword evidence="13" id="KW-1185">Reference proteome</keyword>
<dbReference type="PANTHER" id="PTHR21581">
    <property type="entry name" value="D-ALANYL-D-ALANINE CARBOXYPEPTIDASE"/>
    <property type="match status" value="1"/>
</dbReference>
<organism evidence="12 13">
    <name type="scientific">Nonomuraea montanisoli</name>
    <dbReference type="NCBI Taxonomy" id="2741721"/>
    <lineage>
        <taxon>Bacteria</taxon>
        <taxon>Bacillati</taxon>
        <taxon>Actinomycetota</taxon>
        <taxon>Actinomycetes</taxon>
        <taxon>Streptosporangiales</taxon>
        <taxon>Streptosporangiaceae</taxon>
        <taxon>Nonomuraea</taxon>
    </lineage>
</organism>
<keyword evidence="6" id="KW-0961">Cell wall biogenesis/degradation</keyword>
<dbReference type="Gene3D" id="3.40.710.10">
    <property type="entry name" value="DD-peptidase/beta-lactamase superfamily"/>
    <property type="match status" value="1"/>
</dbReference>
<dbReference type="Pfam" id="PF00768">
    <property type="entry name" value="Peptidase_S11"/>
    <property type="match status" value="1"/>
</dbReference>
<keyword evidence="5" id="KW-0573">Peptidoglycan synthesis</keyword>
<gene>
    <name evidence="12" type="ORF">HTZ77_34700</name>
</gene>
<comment type="caution">
    <text evidence="12">The sequence shown here is derived from an EMBL/GenBank/DDBJ whole genome shotgun (WGS) entry which is preliminary data.</text>
</comment>
<evidence type="ECO:0000256" key="10">
    <source>
        <dbReference type="SAM" id="SignalP"/>
    </source>
</evidence>
<evidence type="ECO:0000256" key="1">
    <source>
        <dbReference type="ARBA" id="ARBA00007164"/>
    </source>
</evidence>
<feature type="signal peptide" evidence="10">
    <location>
        <begin position="1"/>
        <end position="24"/>
    </location>
</feature>
<feature type="chain" id="PRO_5038407110" evidence="10">
    <location>
        <begin position="25"/>
        <end position="308"/>
    </location>
</feature>
<feature type="domain" description="Peptidase S11 D-alanyl-D-alanine carboxypeptidase A N-terminal" evidence="11">
    <location>
        <begin position="56"/>
        <end position="286"/>
    </location>
</feature>
<dbReference type="Proteomes" id="UP000586042">
    <property type="component" value="Unassembled WGS sequence"/>
</dbReference>
<evidence type="ECO:0000256" key="4">
    <source>
        <dbReference type="ARBA" id="ARBA00022960"/>
    </source>
</evidence>
<reference evidence="12 13" key="1">
    <citation type="submission" date="2020-06" db="EMBL/GenBank/DDBJ databases">
        <title>Nonomuraea sp. SMC257, a novel actinomycete isolated from soil.</title>
        <authorList>
            <person name="Chanama M."/>
        </authorList>
    </citation>
    <scope>NUCLEOTIDE SEQUENCE [LARGE SCALE GENOMIC DNA]</scope>
    <source>
        <strain evidence="12 13">SMC257</strain>
    </source>
</reference>
<dbReference type="PANTHER" id="PTHR21581:SF33">
    <property type="entry name" value="D-ALANYL-D-ALANINE CARBOXYPEPTIDASE DACB"/>
    <property type="match status" value="1"/>
</dbReference>
<evidence type="ECO:0000256" key="8">
    <source>
        <dbReference type="PIRSR" id="PIRSR618044-2"/>
    </source>
</evidence>
<keyword evidence="4" id="KW-0133">Cell shape</keyword>
<evidence type="ECO:0000256" key="7">
    <source>
        <dbReference type="PIRSR" id="PIRSR618044-1"/>
    </source>
</evidence>
<dbReference type="GO" id="GO:0008360">
    <property type="term" value="P:regulation of cell shape"/>
    <property type="evidence" value="ECO:0007669"/>
    <property type="project" value="UniProtKB-KW"/>
</dbReference>
<protein>
    <submittedName>
        <fullName evidence="12">D-alanyl-D-alanine carboxypeptidase</fullName>
    </submittedName>
</protein>
<proteinExistence type="inferred from homology"/>
<keyword evidence="2 10" id="KW-0732">Signal</keyword>
<feature type="active site" description="Acyl-ester intermediate" evidence="7">
    <location>
        <position position="88"/>
    </location>
</feature>
<evidence type="ECO:0000256" key="9">
    <source>
        <dbReference type="RuleBase" id="RU004016"/>
    </source>
</evidence>
<dbReference type="GO" id="GO:0006508">
    <property type="term" value="P:proteolysis"/>
    <property type="evidence" value="ECO:0007669"/>
    <property type="project" value="InterPro"/>
</dbReference>
<evidence type="ECO:0000259" key="11">
    <source>
        <dbReference type="Pfam" id="PF00768"/>
    </source>
</evidence>
<evidence type="ECO:0000256" key="5">
    <source>
        <dbReference type="ARBA" id="ARBA00022984"/>
    </source>
</evidence>
<dbReference type="RefSeq" id="WP_175593955.1">
    <property type="nucleotide sequence ID" value="NZ_JABWGN010000015.1"/>
</dbReference>
<dbReference type="GO" id="GO:0071555">
    <property type="term" value="P:cell wall organization"/>
    <property type="evidence" value="ECO:0007669"/>
    <property type="project" value="UniProtKB-KW"/>
</dbReference>
<feature type="active site" evidence="7">
    <location>
        <position position="147"/>
    </location>
</feature>
<dbReference type="AlphaFoldDB" id="A0A7Y6IGN9"/>
<dbReference type="GO" id="GO:0009002">
    <property type="term" value="F:serine-type D-Ala-D-Ala carboxypeptidase activity"/>
    <property type="evidence" value="ECO:0007669"/>
    <property type="project" value="InterPro"/>
</dbReference>